<feature type="chain" id="PRO_5046161141" evidence="1">
    <location>
        <begin position="24"/>
        <end position="232"/>
    </location>
</feature>
<dbReference type="SUPFAM" id="SSF52821">
    <property type="entry name" value="Rhodanese/Cell cycle control phosphatase"/>
    <property type="match status" value="1"/>
</dbReference>
<feature type="domain" description="Rhodanese" evidence="2">
    <location>
        <begin position="37"/>
        <end position="128"/>
    </location>
</feature>
<evidence type="ECO:0000259" key="2">
    <source>
        <dbReference type="PROSITE" id="PS50206"/>
    </source>
</evidence>
<dbReference type="CDD" id="cd02947">
    <property type="entry name" value="TRX_family"/>
    <property type="match status" value="1"/>
</dbReference>
<dbReference type="InterPro" id="IPR036249">
    <property type="entry name" value="Thioredoxin-like_sf"/>
</dbReference>
<evidence type="ECO:0000256" key="1">
    <source>
        <dbReference type="SAM" id="SignalP"/>
    </source>
</evidence>
<evidence type="ECO:0000259" key="3">
    <source>
        <dbReference type="PROSITE" id="PS51352"/>
    </source>
</evidence>
<name>A0ABV2TG74_9BACT</name>
<dbReference type="Gene3D" id="3.40.30.10">
    <property type="entry name" value="Glutaredoxin"/>
    <property type="match status" value="1"/>
</dbReference>
<dbReference type="Pfam" id="PF00085">
    <property type="entry name" value="Thioredoxin"/>
    <property type="match status" value="1"/>
</dbReference>
<dbReference type="Pfam" id="PF00581">
    <property type="entry name" value="Rhodanese"/>
    <property type="match status" value="1"/>
</dbReference>
<dbReference type="InterPro" id="IPR001763">
    <property type="entry name" value="Rhodanese-like_dom"/>
</dbReference>
<dbReference type="RefSeq" id="WP_354663842.1">
    <property type="nucleotide sequence ID" value="NZ_JBEXAC010000003.1"/>
</dbReference>
<evidence type="ECO:0000313" key="4">
    <source>
        <dbReference type="EMBL" id="MET7001270.1"/>
    </source>
</evidence>
<gene>
    <name evidence="4" type="ORF">ABR189_28060</name>
</gene>
<proteinExistence type="predicted"/>
<dbReference type="Proteomes" id="UP001549749">
    <property type="component" value="Unassembled WGS sequence"/>
</dbReference>
<dbReference type="PANTHER" id="PTHR45431">
    <property type="entry name" value="RHODANESE-LIKE DOMAIN-CONTAINING PROTEIN 15, CHLOROPLASTIC"/>
    <property type="match status" value="1"/>
</dbReference>
<dbReference type="SMART" id="SM00450">
    <property type="entry name" value="RHOD"/>
    <property type="match status" value="1"/>
</dbReference>
<sequence>MNKFLRPAVVVLALLFAWMSGQAQQTVDVAAFEEGMQQPGVQIFDVRTAGEFNTGHLHNALQADYTKKEEFNERVKYLDKEKPVYVYCLSGGRSNAAAAWMRDNGFKEVVEMQGGINAWKKAGKALDGVKAAPQMTVNTFWQAVKADKLVLVDVGAEWCPPCRKMEPVLQQFLQTNKTVQLVKVDGGRDQEVMKAIDAIAPPTFIFYKNGKEVWRKTGIVDISELNKLAASR</sequence>
<dbReference type="PROSITE" id="PS50206">
    <property type="entry name" value="RHODANESE_3"/>
    <property type="match status" value="1"/>
</dbReference>
<organism evidence="4 5">
    <name type="scientific">Chitinophaga defluvii</name>
    <dbReference type="NCBI Taxonomy" id="3163343"/>
    <lineage>
        <taxon>Bacteria</taxon>
        <taxon>Pseudomonadati</taxon>
        <taxon>Bacteroidota</taxon>
        <taxon>Chitinophagia</taxon>
        <taxon>Chitinophagales</taxon>
        <taxon>Chitinophagaceae</taxon>
        <taxon>Chitinophaga</taxon>
    </lineage>
</organism>
<protein>
    <submittedName>
        <fullName evidence="4">Rhodanese-like domain-containing protein</fullName>
    </submittedName>
</protein>
<dbReference type="PROSITE" id="PS51352">
    <property type="entry name" value="THIOREDOXIN_2"/>
    <property type="match status" value="1"/>
</dbReference>
<evidence type="ECO:0000313" key="5">
    <source>
        <dbReference type="Proteomes" id="UP001549749"/>
    </source>
</evidence>
<feature type="signal peptide" evidence="1">
    <location>
        <begin position="1"/>
        <end position="23"/>
    </location>
</feature>
<dbReference type="Gene3D" id="3.40.250.10">
    <property type="entry name" value="Rhodanese-like domain"/>
    <property type="match status" value="1"/>
</dbReference>
<dbReference type="CDD" id="cd00158">
    <property type="entry name" value="RHOD"/>
    <property type="match status" value="1"/>
</dbReference>
<dbReference type="SUPFAM" id="SSF52833">
    <property type="entry name" value="Thioredoxin-like"/>
    <property type="match status" value="1"/>
</dbReference>
<feature type="domain" description="Thioredoxin" evidence="3">
    <location>
        <begin position="112"/>
        <end position="232"/>
    </location>
</feature>
<dbReference type="InterPro" id="IPR013766">
    <property type="entry name" value="Thioredoxin_domain"/>
</dbReference>
<reference evidence="4 5" key="1">
    <citation type="submission" date="2024-06" db="EMBL/GenBank/DDBJ databases">
        <title>Chitinophaga defluvii sp. nov., isolated from municipal sewage.</title>
        <authorList>
            <person name="Zhang L."/>
        </authorList>
    </citation>
    <scope>NUCLEOTIDE SEQUENCE [LARGE SCALE GENOMIC DNA]</scope>
    <source>
        <strain evidence="4 5">H8</strain>
    </source>
</reference>
<dbReference type="InterPro" id="IPR036873">
    <property type="entry name" value="Rhodanese-like_dom_sf"/>
</dbReference>
<keyword evidence="1" id="KW-0732">Signal</keyword>
<dbReference type="InterPro" id="IPR052367">
    <property type="entry name" value="Thiosulfate_ST/Rhodanese-like"/>
</dbReference>
<accession>A0ABV2TG74</accession>
<keyword evidence="5" id="KW-1185">Reference proteome</keyword>
<comment type="caution">
    <text evidence="4">The sequence shown here is derived from an EMBL/GenBank/DDBJ whole genome shotgun (WGS) entry which is preliminary data.</text>
</comment>
<dbReference type="PANTHER" id="PTHR45431:SF3">
    <property type="entry name" value="RHODANESE-LIKE DOMAIN-CONTAINING PROTEIN 15, CHLOROPLASTIC"/>
    <property type="match status" value="1"/>
</dbReference>
<dbReference type="EMBL" id="JBEXAC010000003">
    <property type="protein sequence ID" value="MET7001270.1"/>
    <property type="molecule type" value="Genomic_DNA"/>
</dbReference>